<feature type="transmembrane region" description="Helical" evidence="8">
    <location>
        <begin position="366"/>
        <end position="388"/>
    </location>
</feature>
<evidence type="ECO:0000313" key="10">
    <source>
        <dbReference type="Proteomes" id="UP000027986"/>
    </source>
</evidence>
<dbReference type="GeneID" id="41840830"/>
<feature type="transmembrane region" description="Helical" evidence="8">
    <location>
        <begin position="21"/>
        <end position="39"/>
    </location>
</feature>
<keyword evidence="3" id="KW-0808">Transferase</keyword>
<reference evidence="9 10" key="1">
    <citation type="submission" date="2014-07" db="EMBL/GenBank/DDBJ databases">
        <title>Genome Sequencing of Dermacoccus nishinomiyaensis.</title>
        <authorList>
            <person name="Hong K.W."/>
            <person name="Chan K.G."/>
        </authorList>
    </citation>
    <scope>NUCLEOTIDE SEQUENCE [LARGE SCALE GENOMIC DNA]</scope>
    <source>
        <strain evidence="9 10">M25</strain>
    </source>
</reference>
<comment type="subcellular location">
    <subcellularLocation>
        <location evidence="1">Membrane</location>
        <topology evidence="1">Multi-pass membrane protein</topology>
    </subcellularLocation>
</comment>
<dbReference type="Pfam" id="PF26314">
    <property type="entry name" value="MptA_B_family"/>
    <property type="match status" value="1"/>
</dbReference>
<dbReference type="eggNOG" id="ENOG502Z9GU">
    <property type="taxonomic scope" value="Bacteria"/>
</dbReference>
<evidence type="ECO:0000256" key="1">
    <source>
        <dbReference type="ARBA" id="ARBA00004141"/>
    </source>
</evidence>
<keyword evidence="4 8" id="KW-0812">Transmembrane</keyword>
<feature type="transmembrane region" description="Helical" evidence="8">
    <location>
        <begin position="223"/>
        <end position="240"/>
    </location>
</feature>
<dbReference type="HOGENOM" id="CLU_023913_1_0_11"/>
<evidence type="ECO:0000256" key="2">
    <source>
        <dbReference type="ARBA" id="ARBA00022676"/>
    </source>
</evidence>
<dbReference type="KEGG" id="dni:HX89_06560"/>
<feature type="transmembrane region" description="Helical" evidence="8">
    <location>
        <begin position="304"/>
        <end position="325"/>
    </location>
</feature>
<proteinExistence type="inferred from homology"/>
<evidence type="ECO:0000256" key="6">
    <source>
        <dbReference type="ARBA" id="ARBA00023136"/>
    </source>
</evidence>
<evidence type="ECO:0000313" key="9">
    <source>
        <dbReference type="EMBL" id="AIF40657.1"/>
    </source>
</evidence>
<evidence type="ECO:0000256" key="4">
    <source>
        <dbReference type="ARBA" id="ARBA00022692"/>
    </source>
</evidence>
<dbReference type="NCBIfam" id="NF038066">
    <property type="entry name" value="MptB"/>
    <property type="match status" value="1"/>
</dbReference>
<feature type="transmembrane region" description="Helical" evidence="8">
    <location>
        <begin position="247"/>
        <end position="267"/>
    </location>
</feature>
<keyword evidence="10" id="KW-1185">Reference proteome</keyword>
<gene>
    <name evidence="9" type="ORF">HX89_06560</name>
</gene>
<name>A0A075JHA2_9MICO</name>
<dbReference type="GO" id="GO:0016758">
    <property type="term" value="F:hexosyltransferase activity"/>
    <property type="evidence" value="ECO:0007669"/>
    <property type="project" value="InterPro"/>
</dbReference>
<evidence type="ECO:0000256" key="5">
    <source>
        <dbReference type="ARBA" id="ARBA00022989"/>
    </source>
</evidence>
<evidence type="ECO:0000256" key="3">
    <source>
        <dbReference type="ARBA" id="ARBA00022679"/>
    </source>
</evidence>
<sequence length="497" mass="53044">MSTAFPRAERPAQALTTSKGLTARGVVGSALAMLGGFMTNDLPPGPVRDVLAPLHWLYQQQLGRVAGWIIVAAGMLLLAWAWVDLVRATRHTPRDGVAQRAATAVVRRLTALWALPWLIAPPMFSHDGWSYLAQGALTQSGRDPYVVSPGEMPELLTSMVDPIWRYTPTPYGPLPLTWGALCTEVVKEPTVLVWLQRVPIIIGLVLTAWAMPRLARRLDVSPALASALTLASPLMLAHGFGGEHNDVLLMGLVTAALVWAAAGRWVWATVFVGIAAGVKFTAIVAVVPVVLLSLPAGVDLRRRFARLAQAGLLGALVTALCGIPYGLGVGWIRALSVPGVVVTPASIPTALGYLPRYFFGFISDEAGDLAMSLIRGAGMGLAVILVIWAALRRPTGKLPSAMVTNAGVFAAVVLLAPVVHSWYAFTVLPCGVLLAMRTRRIHLVMTLGVASALTVMWDTTLAGASLLVAAVVVASHQFALTRRRDDLPPRVRRWLSA</sequence>
<organism evidence="9 10">
    <name type="scientific">Dermacoccus nishinomiyaensis</name>
    <dbReference type="NCBI Taxonomy" id="1274"/>
    <lineage>
        <taxon>Bacteria</taxon>
        <taxon>Bacillati</taxon>
        <taxon>Actinomycetota</taxon>
        <taxon>Actinomycetes</taxon>
        <taxon>Micrococcales</taxon>
        <taxon>Dermacoccaceae</taxon>
        <taxon>Dermacoccus</taxon>
    </lineage>
</organism>
<feature type="transmembrane region" description="Helical" evidence="8">
    <location>
        <begin position="331"/>
        <end position="354"/>
    </location>
</feature>
<feature type="transmembrane region" description="Helical" evidence="8">
    <location>
        <begin position="65"/>
        <end position="83"/>
    </location>
</feature>
<dbReference type="RefSeq" id="WP_038567901.1">
    <property type="nucleotide sequence ID" value="NZ_CP008889.1"/>
</dbReference>
<feature type="transmembrane region" description="Helical" evidence="8">
    <location>
        <begin position="273"/>
        <end position="292"/>
    </location>
</feature>
<accession>A0A075JHA2</accession>
<dbReference type="EMBL" id="CP008889">
    <property type="protein sequence ID" value="AIF40657.1"/>
    <property type="molecule type" value="Genomic_DNA"/>
</dbReference>
<evidence type="ECO:0008006" key="11">
    <source>
        <dbReference type="Google" id="ProtNLM"/>
    </source>
</evidence>
<evidence type="ECO:0000256" key="8">
    <source>
        <dbReference type="SAM" id="Phobius"/>
    </source>
</evidence>
<keyword evidence="5 8" id="KW-1133">Transmembrane helix</keyword>
<comment type="similarity">
    <text evidence="7">Belongs to the MptA/B family.</text>
</comment>
<dbReference type="Proteomes" id="UP000027986">
    <property type="component" value="Chromosome"/>
</dbReference>
<protein>
    <recommendedName>
        <fullName evidence="11">DUF2029 domain-containing protein</fullName>
    </recommendedName>
</protein>
<feature type="transmembrane region" description="Helical" evidence="8">
    <location>
        <begin position="408"/>
        <end position="434"/>
    </location>
</feature>
<dbReference type="GO" id="GO:0005886">
    <property type="term" value="C:plasma membrane"/>
    <property type="evidence" value="ECO:0007669"/>
    <property type="project" value="UniProtKB-SubCell"/>
</dbReference>
<keyword evidence="6 8" id="KW-0472">Membrane</keyword>
<feature type="transmembrane region" description="Helical" evidence="8">
    <location>
        <begin position="191"/>
        <end position="211"/>
    </location>
</feature>
<evidence type="ECO:0000256" key="7">
    <source>
        <dbReference type="ARBA" id="ARBA00043987"/>
    </source>
</evidence>
<dbReference type="OrthoDB" id="5242303at2"/>
<dbReference type="InterPro" id="IPR049829">
    <property type="entry name" value="MptA/B-like"/>
</dbReference>
<dbReference type="AlphaFoldDB" id="A0A075JHA2"/>
<keyword evidence="2" id="KW-0328">Glycosyltransferase</keyword>
<feature type="transmembrane region" description="Helical" evidence="8">
    <location>
        <begin position="463"/>
        <end position="480"/>
    </location>
</feature>